<comment type="caution">
    <text evidence="1">The sequence shown here is derived from an EMBL/GenBank/DDBJ whole genome shotgun (WGS) entry which is preliminary data.</text>
</comment>
<name>A0ACC3AXB8_9EURO</name>
<protein>
    <submittedName>
        <fullName evidence="1">Uncharacterized protein</fullName>
    </submittedName>
</protein>
<dbReference type="EMBL" id="JAOPJF010000051">
    <property type="protein sequence ID" value="KAK1142415.1"/>
    <property type="molecule type" value="Genomic_DNA"/>
</dbReference>
<accession>A0ACC3AXB8</accession>
<gene>
    <name evidence="1" type="ORF">N8T08_007967</name>
</gene>
<organism evidence="1 2">
    <name type="scientific">Aspergillus melleus</name>
    <dbReference type="NCBI Taxonomy" id="138277"/>
    <lineage>
        <taxon>Eukaryota</taxon>
        <taxon>Fungi</taxon>
        <taxon>Dikarya</taxon>
        <taxon>Ascomycota</taxon>
        <taxon>Pezizomycotina</taxon>
        <taxon>Eurotiomycetes</taxon>
        <taxon>Eurotiomycetidae</taxon>
        <taxon>Eurotiales</taxon>
        <taxon>Aspergillaceae</taxon>
        <taxon>Aspergillus</taxon>
        <taxon>Aspergillus subgen. Circumdati</taxon>
    </lineage>
</organism>
<proteinExistence type="predicted"/>
<evidence type="ECO:0000313" key="2">
    <source>
        <dbReference type="Proteomes" id="UP001177260"/>
    </source>
</evidence>
<sequence>MDPAIKHTRKDELSDIERVATPMMTKAFIFYEILPTTDLDKVVASFREGLKNATRQAPFVAGHIEHGTTGKPYILTNPGERTELFLVRHFSTAEHKSFSTLASGAFGPSDFNPDQLLPELPLVGTKPVCAIQLNIIEGGLILGYALNHVAGDWTSMDTLLSLICQGSKAHQKGLEMPTYTPDLKRGPYNAQFSISKDNLPEELGMYYVKAKAKVPFIPQPPPPFQTSIYRTTDALLQQLKHRCTPLHGLEYVSSYDCLSALLWTSITRARLQLQPEKSTTPSTCLHPVGLRSRDPEKKTSELYFGNSVFPARVGPTDSQALVSENGLAFAASSTRKCIQQVNIDWAGSLASLVASLGPNEGLGYHIDFHDMDVMINSWYSGTAEKYDIGTGSLPAAFRTARPITGGCALVLPNFSKGDTREYEIFVQLESRQHELLRQDAEFAKYFELLA</sequence>
<reference evidence="1 2" key="1">
    <citation type="journal article" date="2023" name="ACS Omega">
        <title>Identification of the Neoaspergillic Acid Biosynthesis Gene Cluster by Establishing an In Vitro CRISPR-Ribonucleoprotein Genetic System in Aspergillus melleus.</title>
        <authorList>
            <person name="Yuan B."/>
            <person name="Grau M.F."/>
            <person name="Murata R.M."/>
            <person name="Torok T."/>
            <person name="Venkateswaran K."/>
            <person name="Stajich J.E."/>
            <person name="Wang C.C.C."/>
        </authorList>
    </citation>
    <scope>NUCLEOTIDE SEQUENCE [LARGE SCALE GENOMIC DNA]</scope>
    <source>
        <strain evidence="1 2">IMV 1140</strain>
    </source>
</reference>
<evidence type="ECO:0000313" key="1">
    <source>
        <dbReference type="EMBL" id="KAK1142415.1"/>
    </source>
</evidence>
<keyword evidence="2" id="KW-1185">Reference proteome</keyword>
<dbReference type="Proteomes" id="UP001177260">
    <property type="component" value="Unassembled WGS sequence"/>
</dbReference>